<protein>
    <recommendedName>
        <fullName evidence="13">Kinesin motor domain-containing protein</fullName>
    </recommendedName>
</protein>
<feature type="compositionally biased region" description="Basic residues" evidence="12">
    <location>
        <begin position="2114"/>
        <end position="2123"/>
    </location>
</feature>
<keyword evidence="9" id="KW-0206">Cytoskeleton</keyword>
<reference evidence="14" key="1">
    <citation type="submission" date="2022-08" db="UniProtKB">
        <authorList>
            <consortium name="EnsemblMetazoa"/>
        </authorList>
    </citation>
    <scope>IDENTIFICATION</scope>
    <source>
        <strain evidence="14">05x7-T-G4-1.051#20</strain>
    </source>
</reference>
<dbReference type="GO" id="GO:0007018">
    <property type="term" value="P:microtubule-based movement"/>
    <property type="evidence" value="ECO:0007669"/>
    <property type="project" value="InterPro"/>
</dbReference>
<feature type="compositionally biased region" description="Basic and acidic residues" evidence="12">
    <location>
        <begin position="2181"/>
        <end position="2194"/>
    </location>
</feature>
<feature type="compositionally biased region" description="Polar residues" evidence="12">
    <location>
        <begin position="2082"/>
        <end position="2106"/>
    </location>
</feature>
<keyword evidence="2" id="KW-0963">Cytoplasm</keyword>
<proteinExistence type="inferred from homology"/>
<dbReference type="PANTHER" id="PTHR47970">
    <property type="entry name" value="KINESIN-LIKE PROTEIN KIF11"/>
    <property type="match status" value="1"/>
</dbReference>
<dbReference type="EnsemblMetazoa" id="G22732.1">
    <property type="protein sequence ID" value="G22732.1:cds"/>
    <property type="gene ID" value="G22732"/>
</dbReference>
<dbReference type="SUPFAM" id="SSF52540">
    <property type="entry name" value="P-loop containing nucleoside triphosphate hydrolases"/>
    <property type="match status" value="1"/>
</dbReference>
<dbReference type="GO" id="GO:0005634">
    <property type="term" value="C:nucleus"/>
    <property type="evidence" value="ECO:0007669"/>
    <property type="project" value="TreeGrafter"/>
</dbReference>
<sequence>MSKRLSEDVGDNSDEEEIPFKIRKNLFNTEFEKPAPDDHMQVYLRIRPFTVTEEDTENQGCLEVEDEHHVLTHAPKSSHSYKNSVHGLQKITNKFTFSKIYGQETNQKEFFNGTMLGTVKNFIDGQNCLVFSYGVTSSGKTYTIQGEPRDAGILPRALDVLFNSINNKQVSGYDLKPKMFMDVVKLNKEEADEEKRVKDKTLKLSNDEDPDVMSLLGDDASDASQLTNITTCSESSNISFMPNKESLESGECLLDIENRIREETKVMVEDQGQILFSVWVSFAEIYNEQIFDLLQPLSKKKNARRPVLKLSDDRNGSPYIKGLKEICVQNADEAYKLLTIGKRNLQTACTKLNHQSSRSHCIFNIKIIRVVDKAKPRMARVSMLSFCDLAGSERSAKTQSVGDRLKEAGNINTSLMTLGRCIEMLRFNQSHKDNPKIIPFRDSKLTRLFQNFFCGQGHVNMIVNVNQCASMFDETLHVFKFSAIAKQVVITQKPDIKTRLLQSAKKTADTKKRAVSISWATPGQLKELKNAADQGASIPLPEGNEEDDLEDDLDMEELLETIKDLQSKLLKERKDKLKLELKIREEVCSEMMKQLVEIEDECSERIRINEEATEEMYEKRIQILMDAYEKQGKRQADFMTDEDDEWVSSVLFYQEQMKNKEKDAEIERLRKELNEARIKQIAEPEQTPATRGSEEMGDSVLLETLTKQLDEIKSTLKEKDDEIKELNEMLTEAGETFQAKEKEIADLQQKLSEDKLHNEEEVAELERALVESKKALEMADQKIKSRDETLETTRKTLQDEVEKLTTSLKEKEESWRIKFEKEEGESLKREQALINGYKAEISNLKSQLSVVKAESRHNSPSPCKSPSKHRKHQDHFMEDLSKQLRDLQAEFDLNSAATRELEEALHKTKQINEELETRLTSQSKENEKAQQNIKEMESRCVELESQVQELNTAKEEAGKKVEKMLEDNRKYLSLEETVEDLKFKMNEKDVEISELKEQANKLNMSMGKDLQFQLDEANIEISQLQSERSKLERKAVNLEKLYKEKTKQNMELNDELNKVKVAKEMLEEDLQDQDENEEKLTEISKENEELKERIQKLEAQADQQQEKLGEAIQQGNAELKQKIIDLQEQISREENVNSALKSELEIATTEMKKMGEFKETNEKYAKKIQELEEKLANCSDCQEWQKKNEEIEKALEKVKGDVKELQCETEPLRKELTDLRSDIKAKTEEVDELQKQCESVKEDLERKEQTFIETLEKLECTKDQYDAMKKEMDVAREDLTNKTEELERLKSAQSDMLEQLNTSTEHVHELSDAKLKFAEMKSSLHMQKTLYEKVKADMVTLKEEKSKLISSNENLQEHVKSLEKRVSCETTEKEELSCLTSKLAEMQKNMADTEERYTTLQVEKSELEKKSKEFENKISTVASDKDELGHEYAQKLSVVQSKLLETETALKELEETNNSLKMEKNDLSQKLDTISMEVTAKSAIISEKEKLLSDLKCELKKAEDTVVNQMSITSELKEVKVRCRRLENIKAELEDKIAQETGQGSGHKLEASNRKLTKELEDCHGRIQELQKSKESLEVKVDSLTSEISTLSKSIVPDSCGTCPAIQKELNSSQEREQTLKKQLQTAGENIGELNNKICDLEDQMLKLNQRLHEAEDKKVTQEPRLSIPGNSVDLDKLRDELTQKLDVIRELQRELVRKDSRLQAEKVKTKQLIEERSDEQRRYEAALKDATANEECLAVLKAALSEQEETMEHQDTLIQQHEKNIEKAQKECEKYMNMYQSLLSTTNTSSVEIRDLSKKVCALSVENERIRGEKKDLENKISFLKKQEAEHQQLAKENLSLRSTQGSVEEFEERLACVNKEKESLQTTLKSVTSQVESLQQEKCALEGRLKEITDRDSSSDQKLEEMVAKLSEIEARHNKQELEFKTLRDQKKKLETIIKENNAEIKELEKELSETRSQCEALRSDAGKESIEQLRTVHKEHEAAMADMKTKIREKDHSLRDSHKQIRRLEDEIKELVTKNDGKEVQMKTWKEEKDKLVSSLSQIIEKQKQDKERVRELESENTRLEALVKDQIETIRQLTTSASSTRKPRTRNTSVSSDISQFDETPLSRTSTRRGRKRRSYSTSELEITSSKKKDSDVSLLSEDVGDDRERVLIDATPPVAAKSLRKARKKPRSSTDLLREGAQESSKLKAVDKENKPMKRIGSILNALKKSPISRSAKKQLTEIKEQSSPNPVGSPVVEVEDCGTQMSAEKAKEPPPRKKSRRHALYKEPLQISEPLDCGQFIHTTPEENVHDTVQKRLRRRPRK</sequence>
<dbReference type="InterPro" id="IPR027417">
    <property type="entry name" value="P-loop_NTPase"/>
</dbReference>
<feature type="compositionally biased region" description="Basic and acidic residues" evidence="12">
    <location>
        <begin position="2290"/>
        <end position="2300"/>
    </location>
</feature>
<dbReference type="GO" id="GO:0008017">
    <property type="term" value="F:microtubule binding"/>
    <property type="evidence" value="ECO:0007669"/>
    <property type="project" value="InterPro"/>
</dbReference>
<keyword evidence="7 11" id="KW-0175">Coiled coil</keyword>
<dbReference type="PRINTS" id="PR00380">
    <property type="entry name" value="KINESINHEAVY"/>
</dbReference>
<dbReference type="Proteomes" id="UP000005408">
    <property type="component" value="Unassembled WGS sequence"/>
</dbReference>
<evidence type="ECO:0000256" key="11">
    <source>
        <dbReference type="SAM" id="Coils"/>
    </source>
</evidence>
<feature type="compositionally biased region" description="Basic residues" evidence="12">
    <location>
        <begin position="2167"/>
        <end position="2176"/>
    </location>
</feature>
<dbReference type="InterPro" id="IPR047149">
    <property type="entry name" value="KIF11-like"/>
</dbReference>
<evidence type="ECO:0000256" key="6">
    <source>
        <dbReference type="ARBA" id="ARBA00022840"/>
    </source>
</evidence>
<evidence type="ECO:0000256" key="5">
    <source>
        <dbReference type="ARBA" id="ARBA00022741"/>
    </source>
</evidence>
<dbReference type="SMART" id="SM00129">
    <property type="entry name" value="KISc"/>
    <property type="match status" value="1"/>
</dbReference>
<dbReference type="GO" id="GO:0072686">
    <property type="term" value="C:mitotic spindle"/>
    <property type="evidence" value="ECO:0007669"/>
    <property type="project" value="TreeGrafter"/>
</dbReference>
<evidence type="ECO:0000256" key="3">
    <source>
        <dbReference type="ARBA" id="ARBA00022553"/>
    </source>
</evidence>
<dbReference type="GO" id="GO:0005876">
    <property type="term" value="C:spindle microtubule"/>
    <property type="evidence" value="ECO:0007669"/>
    <property type="project" value="TreeGrafter"/>
</dbReference>
<dbReference type="InterPro" id="IPR036961">
    <property type="entry name" value="Kinesin_motor_dom_sf"/>
</dbReference>
<evidence type="ECO:0000256" key="7">
    <source>
        <dbReference type="ARBA" id="ARBA00023054"/>
    </source>
</evidence>
<dbReference type="GO" id="GO:0005524">
    <property type="term" value="F:ATP binding"/>
    <property type="evidence" value="ECO:0007669"/>
    <property type="project" value="UniProtKB-UniRule"/>
</dbReference>
<keyword evidence="4" id="KW-0493">Microtubule</keyword>
<comment type="similarity">
    <text evidence="10">Belongs to the TRAFAC class myosin-kinesin ATPase superfamily. Kinesin family.</text>
</comment>
<dbReference type="Gene3D" id="3.40.850.10">
    <property type="entry name" value="Kinesin motor domain"/>
    <property type="match status" value="2"/>
</dbReference>
<feature type="domain" description="Kinesin motor" evidence="13">
    <location>
        <begin position="39"/>
        <end position="488"/>
    </location>
</feature>
<evidence type="ECO:0000259" key="13">
    <source>
        <dbReference type="PROSITE" id="PS50067"/>
    </source>
</evidence>
<keyword evidence="8 10" id="KW-0505">Motor protein</keyword>
<evidence type="ECO:0000256" key="8">
    <source>
        <dbReference type="ARBA" id="ARBA00023175"/>
    </source>
</evidence>
<comment type="subcellular location">
    <subcellularLocation>
        <location evidence="1">Cytoplasm</location>
        <location evidence="1">Cytoskeleton</location>
        <location evidence="1">Spindle</location>
    </subcellularLocation>
</comment>
<dbReference type="Pfam" id="PF00225">
    <property type="entry name" value="Kinesin"/>
    <property type="match status" value="1"/>
</dbReference>
<feature type="region of interest" description="Disordered" evidence="12">
    <location>
        <begin position="850"/>
        <end position="875"/>
    </location>
</feature>
<dbReference type="PROSITE" id="PS50067">
    <property type="entry name" value="KINESIN_MOTOR_2"/>
    <property type="match status" value="1"/>
</dbReference>
<feature type="region of interest" description="Disordered" evidence="12">
    <location>
        <begin position="2217"/>
        <end position="2309"/>
    </location>
</feature>
<evidence type="ECO:0000256" key="9">
    <source>
        <dbReference type="ARBA" id="ARBA00023212"/>
    </source>
</evidence>
<keyword evidence="15" id="KW-1185">Reference proteome</keyword>
<dbReference type="GO" id="GO:0051231">
    <property type="term" value="P:spindle elongation"/>
    <property type="evidence" value="ECO:0007669"/>
    <property type="project" value="TreeGrafter"/>
</dbReference>
<evidence type="ECO:0000256" key="12">
    <source>
        <dbReference type="SAM" id="MobiDB-lite"/>
    </source>
</evidence>
<evidence type="ECO:0000256" key="1">
    <source>
        <dbReference type="ARBA" id="ARBA00004186"/>
    </source>
</evidence>
<keyword evidence="5 10" id="KW-0547">Nucleotide-binding</keyword>
<dbReference type="PANTHER" id="PTHR47970:SF29">
    <property type="entry name" value="KINESIN FAMILY MEMBER 20B"/>
    <property type="match status" value="1"/>
</dbReference>
<keyword evidence="6 10" id="KW-0067">ATP-binding</keyword>
<dbReference type="GO" id="GO:0008574">
    <property type="term" value="F:plus-end-directed microtubule motor activity"/>
    <property type="evidence" value="ECO:0007669"/>
    <property type="project" value="TreeGrafter"/>
</dbReference>
<keyword evidence="3" id="KW-0597">Phosphoprotein</keyword>
<feature type="coiled-coil region" evidence="11">
    <location>
        <begin position="1338"/>
        <end position="2077"/>
    </location>
</feature>
<accession>A0A8W8KDJ8</accession>
<dbReference type="OMA" id="WSLKATY"/>
<evidence type="ECO:0000313" key="14">
    <source>
        <dbReference type="EnsemblMetazoa" id="G22732.1:cds"/>
    </source>
</evidence>
<feature type="region of interest" description="Disordered" evidence="12">
    <location>
        <begin position="2082"/>
        <end position="2194"/>
    </location>
</feature>
<dbReference type="OrthoDB" id="2403182at2759"/>
<feature type="binding site" evidence="10">
    <location>
        <begin position="134"/>
        <end position="141"/>
    </location>
    <ligand>
        <name>ATP</name>
        <dbReference type="ChEBI" id="CHEBI:30616"/>
    </ligand>
</feature>
<dbReference type="InterPro" id="IPR019821">
    <property type="entry name" value="Kinesin_motor_CS"/>
</dbReference>
<evidence type="ECO:0000256" key="4">
    <source>
        <dbReference type="ARBA" id="ARBA00022701"/>
    </source>
</evidence>
<dbReference type="InterPro" id="IPR001752">
    <property type="entry name" value="Kinesin_motor_dom"/>
</dbReference>
<evidence type="ECO:0000256" key="10">
    <source>
        <dbReference type="PROSITE-ProRule" id="PRU00283"/>
    </source>
</evidence>
<dbReference type="PROSITE" id="PS00411">
    <property type="entry name" value="KINESIN_MOTOR_1"/>
    <property type="match status" value="1"/>
</dbReference>
<organism evidence="14 15">
    <name type="scientific">Magallana gigas</name>
    <name type="common">Pacific oyster</name>
    <name type="synonym">Crassostrea gigas</name>
    <dbReference type="NCBI Taxonomy" id="29159"/>
    <lineage>
        <taxon>Eukaryota</taxon>
        <taxon>Metazoa</taxon>
        <taxon>Spiralia</taxon>
        <taxon>Lophotrochozoa</taxon>
        <taxon>Mollusca</taxon>
        <taxon>Bivalvia</taxon>
        <taxon>Autobranchia</taxon>
        <taxon>Pteriomorphia</taxon>
        <taxon>Ostreida</taxon>
        <taxon>Ostreoidea</taxon>
        <taxon>Ostreidae</taxon>
        <taxon>Magallana</taxon>
    </lineage>
</organism>
<dbReference type="GO" id="GO:0090307">
    <property type="term" value="P:mitotic spindle assembly"/>
    <property type="evidence" value="ECO:0007669"/>
    <property type="project" value="TreeGrafter"/>
</dbReference>
<dbReference type="Gene3D" id="1.10.287.1490">
    <property type="match status" value="1"/>
</dbReference>
<feature type="coiled-coil region" evidence="11">
    <location>
        <begin position="555"/>
        <end position="582"/>
    </location>
</feature>
<evidence type="ECO:0000256" key="2">
    <source>
        <dbReference type="ARBA" id="ARBA00022490"/>
    </source>
</evidence>
<evidence type="ECO:0000313" key="15">
    <source>
        <dbReference type="Proteomes" id="UP000005408"/>
    </source>
</evidence>
<name>A0A8W8KDJ8_MAGGI</name>